<keyword evidence="3 7" id="KW-0732">Signal</keyword>
<evidence type="ECO:0000256" key="2">
    <source>
        <dbReference type="ARBA" id="ARBA00022525"/>
    </source>
</evidence>
<reference evidence="9 10" key="1">
    <citation type="submission" date="2016-10" db="EMBL/GenBank/DDBJ databases">
        <title>The Draft Genome Sequence of Actinokineospora bangkokensis 44EHWT reveals the biosynthetic pathway of antifungal compounds Thailandins with unusual extender unit butylmalonyl-CoA.</title>
        <authorList>
            <person name="Greule A."/>
            <person name="Intra B."/>
            <person name="Flemming S."/>
            <person name="Rommel M.G."/>
            <person name="Panbangred W."/>
            <person name="Bechthold A."/>
        </authorList>
    </citation>
    <scope>NUCLEOTIDE SEQUENCE [LARGE SCALE GENOMIC DNA]</scope>
    <source>
        <strain evidence="9 10">44EHW</strain>
    </source>
</reference>
<keyword evidence="2" id="KW-0964">Secreted</keyword>
<evidence type="ECO:0000256" key="5">
    <source>
        <dbReference type="SAM" id="MobiDB-lite"/>
    </source>
</evidence>
<dbReference type="NCBIfam" id="TIGR01167">
    <property type="entry name" value="LPXTG_anchor"/>
    <property type="match status" value="1"/>
</dbReference>
<accession>A0A1Q9LH46</accession>
<dbReference type="AlphaFoldDB" id="A0A1Q9LH46"/>
<proteinExistence type="predicted"/>
<protein>
    <recommendedName>
        <fullName evidence="8">Gram-positive cocci surface proteins LPxTG domain-containing protein</fullName>
    </recommendedName>
</protein>
<organism evidence="9 10">
    <name type="scientific">Actinokineospora bangkokensis</name>
    <dbReference type="NCBI Taxonomy" id="1193682"/>
    <lineage>
        <taxon>Bacteria</taxon>
        <taxon>Bacillati</taxon>
        <taxon>Actinomycetota</taxon>
        <taxon>Actinomycetes</taxon>
        <taxon>Pseudonocardiales</taxon>
        <taxon>Pseudonocardiaceae</taxon>
        <taxon>Actinokineospora</taxon>
    </lineage>
</organism>
<dbReference type="RefSeq" id="WP_075976992.1">
    <property type="nucleotide sequence ID" value="NZ_MKQR01000025.1"/>
</dbReference>
<dbReference type="InterPro" id="IPR006311">
    <property type="entry name" value="TAT_signal"/>
</dbReference>
<keyword evidence="1" id="KW-0134">Cell wall</keyword>
<evidence type="ECO:0000256" key="6">
    <source>
        <dbReference type="SAM" id="Phobius"/>
    </source>
</evidence>
<dbReference type="PROSITE" id="PS50847">
    <property type="entry name" value="GRAM_POS_ANCHORING"/>
    <property type="match status" value="1"/>
</dbReference>
<evidence type="ECO:0000256" key="7">
    <source>
        <dbReference type="SAM" id="SignalP"/>
    </source>
</evidence>
<evidence type="ECO:0000256" key="4">
    <source>
        <dbReference type="ARBA" id="ARBA00023088"/>
    </source>
</evidence>
<keyword evidence="6" id="KW-1133">Transmembrane helix</keyword>
<evidence type="ECO:0000256" key="3">
    <source>
        <dbReference type="ARBA" id="ARBA00022729"/>
    </source>
</evidence>
<feature type="region of interest" description="Disordered" evidence="5">
    <location>
        <begin position="142"/>
        <end position="180"/>
    </location>
</feature>
<keyword evidence="4" id="KW-0572">Peptidoglycan-anchor</keyword>
<keyword evidence="6" id="KW-0812">Transmembrane</keyword>
<name>A0A1Q9LH46_9PSEU</name>
<evidence type="ECO:0000313" key="10">
    <source>
        <dbReference type="Proteomes" id="UP000186040"/>
    </source>
</evidence>
<feature type="signal peptide" evidence="7">
    <location>
        <begin position="1"/>
        <end position="32"/>
    </location>
</feature>
<feature type="domain" description="Gram-positive cocci surface proteins LPxTG" evidence="8">
    <location>
        <begin position="179"/>
        <end position="214"/>
    </location>
</feature>
<feature type="chain" id="PRO_5013385422" description="Gram-positive cocci surface proteins LPxTG domain-containing protein" evidence="7">
    <location>
        <begin position="33"/>
        <end position="214"/>
    </location>
</feature>
<feature type="transmembrane region" description="Helical" evidence="6">
    <location>
        <begin position="186"/>
        <end position="207"/>
    </location>
</feature>
<evidence type="ECO:0000313" key="9">
    <source>
        <dbReference type="EMBL" id="OLR91335.1"/>
    </source>
</evidence>
<dbReference type="Proteomes" id="UP000186040">
    <property type="component" value="Unassembled WGS sequence"/>
</dbReference>
<dbReference type="OrthoDB" id="3701118at2"/>
<sequence length="214" mass="21585">MSTSRSRFLARAGAVALVATAATIGMTGVASAHTGVLRASCDGESQVSSVSFQLTSYNGRAENTWVLTDNGSEVARGTFAEGAQKSWTDRDATTAHSYELKVVAGDGPKNPDWSFTKKASAEACKTAPPTTTTTTTTITTTVTVPPSETTTPPAETTTTTEAPAPSTTPAAPAPGEDDLADTGASIALPLALGGVLVLGGAGALVAVRRRSAKG</sequence>
<dbReference type="EMBL" id="MKQR01000025">
    <property type="protein sequence ID" value="OLR91335.1"/>
    <property type="molecule type" value="Genomic_DNA"/>
</dbReference>
<dbReference type="PROSITE" id="PS51318">
    <property type="entry name" value="TAT"/>
    <property type="match status" value="1"/>
</dbReference>
<dbReference type="STRING" id="1193682.BJP25_27105"/>
<keyword evidence="10" id="KW-1185">Reference proteome</keyword>
<dbReference type="InterPro" id="IPR019931">
    <property type="entry name" value="LPXTG_anchor"/>
</dbReference>
<evidence type="ECO:0000256" key="1">
    <source>
        <dbReference type="ARBA" id="ARBA00022512"/>
    </source>
</evidence>
<feature type="compositionally biased region" description="Low complexity" evidence="5">
    <location>
        <begin position="142"/>
        <end position="174"/>
    </location>
</feature>
<comment type="caution">
    <text evidence="9">The sequence shown here is derived from an EMBL/GenBank/DDBJ whole genome shotgun (WGS) entry which is preliminary data.</text>
</comment>
<evidence type="ECO:0000259" key="8">
    <source>
        <dbReference type="PROSITE" id="PS50847"/>
    </source>
</evidence>
<keyword evidence="6" id="KW-0472">Membrane</keyword>
<gene>
    <name evidence="9" type="ORF">BJP25_27105</name>
</gene>